<evidence type="ECO:0008006" key="3">
    <source>
        <dbReference type="Google" id="ProtNLM"/>
    </source>
</evidence>
<protein>
    <recommendedName>
        <fullName evidence="3">RNase H type-1 domain-containing protein</fullName>
    </recommendedName>
</protein>
<dbReference type="Proteomes" id="UP000593572">
    <property type="component" value="Unassembled WGS sequence"/>
</dbReference>
<keyword evidence="2" id="KW-1185">Reference proteome</keyword>
<evidence type="ECO:0000313" key="1">
    <source>
        <dbReference type="EMBL" id="MBA0555819.1"/>
    </source>
</evidence>
<comment type="caution">
    <text evidence="1">The sequence shown here is derived from an EMBL/GenBank/DDBJ whole genome shotgun (WGS) entry which is preliminary data.</text>
</comment>
<proteinExistence type="predicted"/>
<evidence type="ECO:0000313" key="2">
    <source>
        <dbReference type="Proteomes" id="UP000593572"/>
    </source>
</evidence>
<reference evidence="1 2" key="1">
    <citation type="journal article" date="2019" name="Genome Biol. Evol.">
        <title>Insights into the evolution of the New World diploid cottons (Gossypium, subgenus Houzingenia) based on genome sequencing.</title>
        <authorList>
            <person name="Grover C.E."/>
            <person name="Arick M.A. 2nd"/>
            <person name="Thrash A."/>
            <person name="Conover J.L."/>
            <person name="Sanders W.S."/>
            <person name="Peterson D.G."/>
            <person name="Frelichowski J.E."/>
            <person name="Scheffler J.A."/>
            <person name="Scheffler B.E."/>
            <person name="Wendel J.F."/>
        </authorList>
    </citation>
    <scope>NUCLEOTIDE SEQUENCE [LARGE SCALE GENOMIC DNA]</scope>
    <source>
        <strain evidence="1">157</strain>
        <tissue evidence="1">Leaf</tissue>
    </source>
</reference>
<gene>
    <name evidence="1" type="ORF">Golob_025974</name>
</gene>
<sequence>MVSEILPRENNQVVDTLAKLALNNDEDLCISDKPPVENQTALEEDSLKEFLNLNIS</sequence>
<accession>A0A7J8LTN5</accession>
<organism evidence="1 2">
    <name type="scientific">Gossypium lobatum</name>
    <dbReference type="NCBI Taxonomy" id="34289"/>
    <lineage>
        <taxon>Eukaryota</taxon>
        <taxon>Viridiplantae</taxon>
        <taxon>Streptophyta</taxon>
        <taxon>Embryophyta</taxon>
        <taxon>Tracheophyta</taxon>
        <taxon>Spermatophyta</taxon>
        <taxon>Magnoliopsida</taxon>
        <taxon>eudicotyledons</taxon>
        <taxon>Gunneridae</taxon>
        <taxon>Pentapetalae</taxon>
        <taxon>rosids</taxon>
        <taxon>malvids</taxon>
        <taxon>Malvales</taxon>
        <taxon>Malvaceae</taxon>
        <taxon>Malvoideae</taxon>
        <taxon>Gossypium</taxon>
    </lineage>
</organism>
<dbReference type="AlphaFoldDB" id="A0A7J8LTN5"/>
<feature type="non-terminal residue" evidence="1">
    <location>
        <position position="56"/>
    </location>
</feature>
<name>A0A7J8LTN5_9ROSI</name>
<dbReference type="EMBL" id="JABEZX010000005">
    <property type="protein sequence ID" value="MBA0555819.1"/>
    <property type="molecule type" value="Genomic_DNA"/>
</dbReference>